<accession>A0AAV1I1H8</accession>
<dbReference type="GO" id="GO:0005669">
    <property type="term" value="C:transcription factor TFIID complex"/>
    <property type="evidence" value="ECO:0007669"/>
    <property type="project" value="InterPro"/>
</dbReference>
<evidence type="ECO:0000313" key="2">
    <source>
        <dbReference type="EMBL" id="CAK0773617.1"/>
    </source>
</evidence>
<proteinExistence type="predicted"/>
<reference evidence="2 3" key="1">
    <citation type="submission" date="2023-10" db="EMBL/GenBank/DDBJ databases">
        <authorList>
            <person name="Maclean D."/>
            <person name="Macfadyen A."/>
        </authorList>
    </citation>
    <scope>NUCLEOTIDE SEQUENCE [LARGE SCALE GENOMIC DNA]</scope>
</reference>
<dbReference type="AlphaFoldDB" id="A0AAV1I1H8"/>
<evidence type="ECO:0000256" key="1">
    <source>
        <dbReference type="SAM" id="MobiDB-lite"/>
    </source>
</evidence>
<comment type="caution">
    <text evidence="2">The sequence shown here is derived from an EMBL/GenBank/DDBJ whole genome shotgun (WGS) entry which is preliminary data.</text>
</comment>
<dbReference type="GO" id="GO:0051123">
    <property type="term" value="P:RNA polymerase II preinitiation complex assembly"/>
    <property type="evidence" value="ECO:0007669"/>
    <property type="project" value="TreeGrafter"/>
</dbReference>
<protein>
    <recommendedName>
        <fullName evidence="4">Transcription initiation factor TFIID subunit 12 domain-containing protein</fullName>
    </recommendedName>
</protein>
<evidence type="ECO:0000313" key="3">
    <source>
        <dbReference type="Proteomes" id="UP001314263"/>
    </source>
</evidence>
<dbReference type="Proteomes" id="UP001314263">
    <property type="component" value="Unassembled WGS sequence"/>
</dbReference>
<feature type="compositionally biased region" description="Low complexity" evidence="1">
    <location>
        <begin position="14"/>
        <end position="24"/>
    </location>
</feature>
<dbReference type="PANTHER" id="PTHR12264">
    <property type="entry name" value="TRANSCRIPTION INITIATION FACTOR TFIID SUBUNIT 12"/>
    <property type="match status" value="1"/>
</dbReference>
<evidence type="ECO:0008006" key="4">
    <source>
        <dbReference type="Google" id="ProtNLM"/>
    </source>
</evidence>
<feature type="region of interest" description="Disordered" evidence="1">
    <location>
        <begin position="79"/>
        <end position="106"/>
    </location>
</feature>
<gene>
    <name evidence="2" type="ORF">CVIRNUC_004084</name>
</gene>
<dbReference type="GO" id="GO:0046982">
    <property type="term" value="F:protein heterodimerization activity"/>
    <property type="evidence" value="ECO:0007669"/>
    <property type="project" value="InterPro"/>
</dbReference>
<dbReference type="Gene3D" id="1.10.20.10">
    <property type="entry name" value="Histone, subunit A"/>
    <property type="match status" value="1"/>
</dbReference>
<feature type="region of interest" description="Disordered" evidence="1">
    <location>
        <begin position="1"/>
        <end position="43"/>
    </location>
</feature>
<dbReference type="InterPro" id="IPR037794">
    <property type="entry name" value="TAF12"/>
</dbReference>
<dbReference type="GO" id="GO:0000124">
    <property type="term" value="C:SAGA complex"/>
    <property type="evidence" value="ECO:0007669"/>
    <property type="project" value="InterPro"/>
</dbReference>
<name>A0AAV1I1H8_9CHLO</name>
<dbReference type="GO" id="GO:0017025">
    <property type="term" value="F:TBP-class protein binding"/>
    <property type="evidence" value="ECO:0007669"/>
    <property type="project" value="TreeGrafter"/>
</dbReference>
<sequence length="303" mass="32206">MAQQPGGTPPGAPQQPSSTPLSSLFARPVQPQSAPHAILPTGHGQLPLQTLLAAMQQQPQQPIHSNILEQIRALVPQPRPTVSTAQPAPAPPQYTAPQARPPYTYQPNLAQRPAQTAVSRPSMAVPPRPSMPLVHSSQQALYQRPQARQYVPSAGVNAPVQPVRPSLPPQPLSEEDRRLLPLQSVRRMARAAFGPDSGLSEEVETALMELADEWITSTLTLGCGAARKRKSAVLMPEHVTKSLEPLWNVRVPGAGSDTVSVQKRAAAPELHHARGSAVRRALAQASAVKAEVGPPVPAAAPVP</sequence>
<keyword evidence="3" id="KW-1185">Reference proteome</keyword>
<dbReference type="PANTHER" id="PTHR12264:SF21">
    <property type="entry name" value="TRANSCRIPTION INITIATION FACTOR TFIID SUBUNIT 12"/>
    <property type="match status" value="1"/>
</dbReference>
<dbReference type="EMBL" id="CAUYUE010000005">
    <property type="protein sequence ID" value="CAK0773617.1"/>
    <property type="molecule type" value="Genomic_DNA"/>
</dbReference>
<dbReference type="SUPFAM" id="SSF47113">
    <property type="entry name" value="Histone-fold"/>
    <property type="match status" value="1"/>
</dbReference>
<organism evidence="2 3">
    <name type="scientific">Coccomyxa viridis</name>
    <dbReference type="NCBI Taxonomy" id="1274662"/>
    <lineage>
        <taxon>Eukaryota</taxon>
        <taxon>Viridiplantae</taxon>
        <taxon>Chlorophyta</taxon>
        <taxon>core chlorophytes</taxon>
        <taxon>Trebouxiophyceae</taxon>
        <taxon>Trebouxiophyceae incertae sedis</taxon>
        <taxon>Coccomyxaceae</taxon>
        <taxon>Coccomyxa</taxon>
    </lineage>
</organism>
<dbReference type="GO" id="GO:0003677">
    <property type="term" value="F:DNA binding"/>
    <property type="evidence" value="ECO:0007669"/>
    <property type="project" value="TreeGrafter"/>
</dbReference>
<dbReference type="InterPro" id="IPR009072">
    <property type="entry name" value="Histone-fold"/>
</dbReference>